<dbReference type="PANTHER" id="PTHR35174">
    <property type="entry name" value="BLL7171 PROTEIN-RELATED"/>
    <property type="match status" value="1"/>
</dbReference>
<accession>A0ABT5IDA5</accession>
<proteinExistence type="inferred from homology"/>
<dbReference type="PANTHER" id="PTHR35174:SF3">
    <property type="entry name" value="BLL7171 PROTEIN"/>
    <property type="match status" value="1"/>
</dbReference>
<keyword evidence="4" id="KW-1185">Reference proteome</keyword>
<dbReference type="EMBL" id="JAQQKW010000004">
    <property type="protein sequence ID" value="MDC7694177.1"/>
    <property type="molecule type" value="Genomic_DNA"/>
</dbReference>
<gene>
    <name evidence="3" type="ORF">PQU94_07760</name>
</gene>
<dbReference type="RefSeq" id="WP_272740899.1">
    <property type="nucleotide sequence ID" value="NZ_JAQQKW010000004.1"/>
</dbReference>
<organism evidence="3 4">
    <name type="scientific">Asticcacaulis currens</name>
    <dbReference type="NCBI Taxonomy" id="2984210"/>
    <lineage>
        <taxon>Bacteria</taxon>
        <taxon>Pseudomonadati</taxon>
        <taxon>Pseudomonadota</taxon>
        <taxon>Alphaproteobacteria</taxon>
        <taxon>Caulobacterales</taxon>
        <taxon>Caulobacteraceae</taxon>
        <taxon>Asticcacaulis</taxon>
    </lineage>
</organism>
<protein>
    <submittedName>
        <fullName evidence="3">YciI family protein</fullName>
    </submittedName>
</protein>
<evidence type="ECO:0000313" key="3">
    <source>
        <dbReference type="EMBL" id="MDC7694177.1"/>
    </source>
</evidence>
<evidence type="ECO:0000259" key="2">
    <source>
        <dbReference type="Pfam" id="PF03795"/>
    </source>
</evidence>
<dbReference type="InterPro" id="IPR005545">
    <property type="entry name" value="YCII"/>
</dbReference>
<reference evidence="3 4" key="1">
    <citation type="submission" date="2023-01" db="EMBL/GenBank/DDBJ databases">
        <title>Novel species of the genus Asticcacaulis isolated from rivers.</title>
        <authorList>
            <person name="Lu H."/>
        </authorList>
    </citation>
    <scope>NUCLEOTIDE SEQUENCE [LARGE SCALE GENOMIC DNA]</scope>
    <source>
        <strain evidence="3 4">DXS10W</strain>
    </source>
</reference>
<dbReference type="Pfam" id="PF03795">
    <property type="entry name" value="YCII"/>
    <property type="match status" value="1"/>
</dbReference>
<dbReference type="InterPro" id="IPR011008">
    <property type="entry name" value="Dimeric_a/b-barrel"/>
</dbReference>
<evidence type="ECO:0000256" key="1">
    <source>
        <dbReference type="ARBA" id="ARBA00007689"/>
    </source>
</evidence>
<dbReference type="Gene3D" id="3.30.70.1060">
    <property type="entry name" value="Dimeric alpha+beta barrel"/>
    <property type="match status" value="1"/>
</dbReference>
<comment type="similarity">
    <text evidence="1">Belongs to the YciI family.</text>
</comment>
<name>A0ABT5IDA5_9CAUL</name>
<dbReference type="Proteomes" id="UP001216595">
    <property type="component" value="Unassembled WGS sequence"/>
</dbReference>
<sequence length="119" mass="12810">MHYMLLIAESAEGFAERNSENAPAYWSGWMAYSAAIVEAGIFVSGAGLAGPETATVLRFDTKGQRVQDGPFIDSKEQVGGFFIIDVPNLDAALDWARKAPITRGGSVEVRPCLPPPPRD</sequence>
<dbReference type="SUPFAM" id="SSF54909">
    <property type="entry name" value="Dimeric alpha+beta barrel"/>
    <property type="match status" value="1"/>
</dbReference>
<feature type="domain" description="YCII-related" evidence="2">
    <location>
        <begin position="1"/>
        <end position="112"/>
    </location>
</feature>
<comment type="caution">
    <text evidence="3">The sequence shown here is derived from an EMBL/GenBank/DDBJ whole genome shotgun (WGS) entry which is preliminary data.</text>
</comment>
<evidence type="ECO:0000313" key="4">
    <source>
        <dbReference type="Proteomes" id="UP001216595"/>
    </source>
</evidence>